<keyword evidence="9" id="KW-0810">Translation regulation</keyword>
<keyword evidence="15" id="KW-1185">Reference proteome</keyword>
<proteinExistence type="inferred from homology"/>
<dbReference type="PROSITE" id="PS00211">
    <property type="entry name" value="ABC_TRANSPORTER_1"/>
    <property type="match status" value="1"/>
</dbReference>
<dbReference type="Pfam" id="PF00005">
    <property type="entry name" value="ABC_tran"/>
    <property type="match status" value="2"/>
</dbReference>
<evidence type="ECO:0000256" key="10">
    <source>
        <dbReference type="ARBA" id="ARBA00022884"/>
    </source>
</evidence>
<dbReference type="FunFam" id="3.40.50.300:FF:000183">
    <property type="entry name" value="ABC transporter ATP-binding protein yjjK"/>
    <property type="match status" value="1"/>
</dbReference>
<dbReference type="Gene3D" id="3.40.50.300">
    <property type="entry name" value="P-loop containing nucleotide triphosphate hydrolases"/>
    <property type="match status" value="2"/>
</dbReference>
<dbReference type="GO" id="GO:0016887">
    <property type="term" value="F:ATP hydrolysis activity"/>
    <property type="evidence" value="ECO:0007669"/>
    <property type="project" value="InterPro"/>
</dbReference>
<dbReference type="PANTHER" id="PTHR42855:SF1">
    <property type="entry name" value="ABC TRANSPORTER DOMAIN-CONTAINING PROTEIN"/>
    <property type="match status" value="1"/>
</dbReference>
<dbReference type="Proteomes" id="UP000290261">
    <property type="component" value="Unassembled WGS sequence"/>
</dbReference>
<sequence length="625" mass="72594">MNLLTVENISKSYGELVLFSDISFGINKDQKIALIAKNGTGKTSILNIMSGKDATETGQVTIRKGIKMAFLEQEPELAPNLTIEETILATDNETLRVISNYEKAVENPEDTERYQKAFEAMERLNAWDFETQYKQILFQLQLTQLDAKVKTLSGGQRKRLALANALLNKPDLLILDEPTNHLDLEMIEWLEAYFAKENITLFMVTHDRYFLDRVCNEILELDNNQLYSYKGNYTYFLKEKESRMEREEVEQHKSKQLYKKELDWMRRQPKARTTKSKSRIDDFSEIKKRAHQRRMEHEVQLELNMERLGSKILELHNVSKAYGEKTLLSKFDYTFTKGERVGIIGQNGTGKSTFLNIITQQEQVDGGKVVVGDTLKFGYYTQKGIPDKEGQKVIDVIREFGDYIPLKKGKQISAQQLLERFLFDRKKQYDFVEKLSGGERKRLYLCTVLIQNPNFLILDEPTNDLDIVTLNVLESFLLDFPGCLIVVSHDRYFMDKIVDHLFVFKGNGVIEDFPGNYTDYRVYESSKIAEERENKGNASEKVEKTHWKEKDNSGKLSYMEQKEYKQLEKDIQKLEGQKEVLQNKFTNPDLSGDEINQLSIELKEVSDTIDKKTERWFELSAILEG</sequence>
<dbReference type="GO" id="GO:0006417">
    <property type="term" value="P:regulation of translation"/>
    <property type="evidence" value="ECO:0007669"/>
    <property type="project" value="UniProtKB-KW"/>
</dbReference>
<keyword evidence="8" id="KW-0067">ATP-binding</keyword>
<keyword evidence="10" id="KW-0694">RNA-binding</keyword>
<reference evidence="14 15" key="1">
    <citation type="submission" date="2014-04" db="EMBL/GenBank/DDBJ databases">
        <title>Whole genome of Muricauda olearia.</title>
        <authorList>
            <person name="Zhang X.-H."/>
            <person name="Tang K."/>
        </authorList>
    </citation>
    <scope>NUCLEOTIDE SEQUENCE [LARGE SCALE GENOMIC DNA]</scope>
    <source>
        <strain evidence="14 15">Th120</strain>
    </source>
</reference>
<dbReference type="InterPro" id="IPR051309">
    <property type="entry name" value="ABCF_ATPase"/>
</dbReference>
<dbReference type="EMBL" id="JJMP01000001">
    <property type="protein sequence ID" value="RYC53232.1"/>
    <property type="molecule type" value="Genomic_DNA"/>
</dbReference>
<organism evidence="14 15">
    <name type="scientific">Flagellimonas olearia</name>
    <dbReference type="NCBI Taxonomy" id="552546"/>
    <lineage>
        <taxon>Bacteria</taxon>
        <taxon>Pseudomonadati</taxon>
        <taxon>Bacteroidota</taxon>
        <taxon>Flavobacteriia</taxon>
        <taxon>Flavobacteriales</taxon>
        <taxon>Flavobacteriaceae</taxon>
        <taxon>Flagellimonas</taxon>
    </lineage>
</organism>
<evidence type="ECO:0000256" key="4">
    <source>
        <dbReference type="ARBA" id="ARBA00022730"/>
    </source>
</evidence>
<dbReference type="InterPro" id="IPR003593">
    <property type="entry name" value="AAA+_ATPase"/>
</dbReference>
<dbReference type="InterPro" id="IPR032524">
    <property type="entry name" value="ABC_tran_C"/>
</dbReference>
<dbReference type="RefSeq" id="WP_129652924.1">
    <property type="nucleotide sequence ID" value="NZ_ML142907.1"/>
</dbReference>
<dbReference type="InterPro" id="IPR003439">
    <property type="entry name" value="ABC_transporter-like_ATP-bd"/>
</dbReference>
<dbReference type="CDD" id="cd03221">
    <property type="entry name" value="ABCF_EF-3"/>
    <property type="match status" value="2"/>
</dbReference>
<evidence type="ECO:0000313" key="14">
    <source>
        <dbReference type="EMBL" id="RYC53232.1"/>
    </source>
</evidence>
<evidence type="ECO:0000256" key="12">
    <source>
        <dbReference type="SAM" id="Coils"/>
    </source>
</evidence>
<dbReference type="InterPro" id="IPR027417">
    <property type="entry name" value="P-loop_NTPase"/>
</dbReference>
<comment type="similarity">
    <text evidence="1">Belongs to the ABC transporter superfamily. ABCF family. Translational throttle EttA subfamily.</text>
</comment>
<dbReference type="InterPro" id="IPR032781">
    <property type="entry name" value="ABC_tran_Xtn"/>
</dbReference>
<name>A0A444VRE4_9FLAO</name>
<dbReference type="PROSITE" id="PS50893">
    <property type="entry name" value="ABC_TRANSPORTER_2"/>
    <property type="match status" value="2"/>
</dbReference>
<evidence type="ECO:0000256" key="1">
    <source>
        <dbReference type="ARBA" id="ARBA00005868"/>
    </source>
</evidence>
<keyword evidence="5" id="KW-0677">Repeat</keyword>
<evidence type="ECO:0000256" key="5">
    <source>
        <dbReference type="ARBA" id="ARBA00022737"/>
    </source>
</evidence>
<dbReference type="AlphaFoldDB" id="A0A444VRE4"/>
<feature type="domain" description="ABC transporter" evidence="13">
    <location>
        <begin position="4"/>
        <end position="248"/>
    </location>
</feature>
<keyword evidence="12" id="KW-0175">Coiled coil</keyword>
<dbReference type="FunFam" id="3.40.50.300:FF:000011">
    <property type="entry name" value="Putative ABC transporter ATP-binding component"/>
    <property type="match status" value="1"/>
</dbReference>
<dbReference type="GO" id="GO:0000049">
    <property type="term" value="F:tRNA binding"/>
    <property type="evidence" value="ECO:0007669"/>
    <property type="project" value="UniProtKB-KW"/>
</dbReference>
<feature type="coiled-coil region" evidence="12">
    <location>
        <begin position="557"/>
        <end position="615"/>
    </location>
</feature>
<keyword evidence="11" id="KW-0648">Protein biosynthesis</keyword>
<dbReference type="PANTHER" id="PTHR42855">
    <property type="entry name" value="ABC TRANSPORTER ATP-BINDING SUBUNIT"/>
    <property type="match status" value="1"/>
</dbReference>
<evidence type="ECO:0000256" key="11">
    <source>
        <dbReference type="ARBA" id="ARBA00022917"/>
    </source>
</evidence>
<evidence type="ECO:0000256" key="6">
    <source>
        <dbReference type="ARBA" id="ARBA00022741"/>
    </source>
</evidence>
<dbReference type="GO" id="GO:0005524">
    <property type="term" value="F:ATP binding"/>
    <property type="evidence" value="ECO:0007669"/>
    <property type="project" value="UniProtKB-KW"/>
</dbReference>
<dbReference type="Gene3D" id="1.10.287.380">
    <property type="entry name" value="Valyl-tRNA synthetase, C-terminal domain"/>
    <property type="match status" value="1"/>
</dbReference>
<keyword evidence="2" id="KW-0963">Cytoplasm</keyword>
<dbReference type="SMART" id="SM00382">
    <property type="entry name" value="AAA"/>
    <property type="match status" value="2"/>
</dbReference>
<dbReference type="GO" id="GO:0003677">
    <property type="term" value="F:DNA binding"/>
    <property type="evidence" value="ECO:0007669"/>
    <property type="project" value="InterPro"/>
</dbReference>
<protein>
    <submittedName>
        <fullName evidence="14">ABC transporter</fullName>
    </submittedName>
</protein>
<evidence type="ECO:0000313" key="15">
    <source>
        <dbReference type="Proteomes" id="UP000290261"/>
    </source>
</evidence>
<gene>
    <name evidence="14" type="ORF">DN53_03150</name>
</gene>
<keyword evidence="4" id="KW-0699">rRNA-binding</keyword>
<dbReference type="SUPFAM" id="SSF52540">
    <property type="entry name" value="P-loop containing nucleoside triphosphate hydrolases"/>
    <property type="match status" value="2"/>
</dbReference>
<evidence type="ECO:0000256" key="3">
    <source>
        <dbReference type="ARBA" id="ARBA00022555"/>
    </source>
</evidence>
<dbReference type="GO" id="GO:0006412">
    <property type="term" value="P:translation"/>
    <property type="evidence" value="ECO:0007669"/>
    <property type="project" value="UniProtKB-KW"/>
</dbReference>
<evidence type="ECO:0000256" key="8">
    <source>
        <dbReference type="ARBA" id="ARBA00022840"/>
    </source>
</evidence>
<dbReference type="GO" id="GO:0019843">
    <property type="term" value="F:rRNA binding"/>
    <property type="evidence" value="ECO:0007669"/>
    <property type="project" value="UniProtKB-KW"/>
</dbReference>
<dbReference type="Pfam" id="PF16326">
    <property type="entry name" value="ABC_tran_CTD"/>
    <property type="match status" value="1"/>
</dbReference>
<dbReference type="Pfam" id="PF12848">
    <property type="entry name" value="ABC_tran_Xtn"/>
    <property type="match status" value="1"/>
</dbReference>
<accession>A0A444VRE4</accession>
<dbReference type="InterPro" id="IPR017871">
    <property type="entry name" value="ABC_transporter-like_CS"/>
</dbReference>
<evidence type="ECO:0000256" key="9">
    <source>
        <dbReference type="ARBA" id="ARBA00022845"/>
    </source>
</evidence>
<dbReference type="InterPro" id="IPR037118">
    <property type="entry name" value="Val-tRNA_synth_C_sf"/>
</dbReference>
<keyword evidence="6" id="KW-0547">Nucleotide-binding</keyword>
<evidence type="ECO:0000256" key="7">
    <source>
        <dbReference type="ARBA" id="ARBA00022801"/>
    </source>
</evidence>
<keyword evidence="3" id="KW-0820">tRNA-binding</keyword>
<evidence type="ECO:0000256" key="2">
    <source>
        <dbReference type="ARBA" id="ARBA00022490"/>
    </source>
</evidence>
<comment type="caution">
    <text evidence="14">The sequence shown here is derived from an EMBL/GenBank/DDBJ whole genome shotgun (WGS) entry which is preliminary data.</text>
</comment>
<feature type="domain" description="ABC transporter" evidence="13">
    <location>
        <begin position="313"/>
        <end position="531"/>
    </location>
</feature>
<keyword evidence="7" id="KW-0378">Hydrolase</keyword>
<evidence type="ECO:0000259" key="13">
    <source>
        <dbReference type="PROSITE" id="PS50893"/>
    </source>
</evidence>